<reference evidence="2 3" key="1">
    <citation type="submission" date="2019-03" db="EMBL/GenBank/DDBJ databases">
        <title>Genomic Encyclopedia of Type Strains, Phase IV (KMG-IV): sequencing the most valuable type-strain genomes for metagenomic binning, comparative biology and taxonomic classification.</title>
        <authorList>
            <person name="Goeker M."/>
        </authorList>
    </citation>
    <scope>NUCLEOTIDE SEQUENCE [LARGE SCALE GENOMIC DNA]</scope>
    <source>
        <strain evidence="2 3">DSM 24984</strain>
    </source>
</reference>
<keyword evidence="1" id="KW-0648">Protein biosynthesis</keyword>
<dbReference type="GO" id="GO:0050566">
    <property type="term" value="F:asparaginyl-tRNA synthase (glutamine-hydrolyzing) activity"/>
    <property type="evidence" value="ECO:0007669"/>
    <property type="project" value="RHEA"/>
</dbReference>
<dbReference type="GO" id="GO:0070681">
    <property type="term" value="P:glutaminyl-tRNAGln biosynthesis via transamidation"/>
    <property type="evidence" value="ECO:0007669"/>
    <property type="project" value="TreeGrafter"/>
</dbReference>
<dbReference type="NCBIfam" id="TIGR00135">
    <property type="entry name" value="gatC"/>
    <property type="match status" value="1"/>
</dbReference>
<gene>
    <name evidence="1" type="primary">gatC</name>
    <name evidence="2" type="ORF">C8D98_1973</name>
</gene>
<name>A0A4R1K6F0_9BACT</name>
<keyword evidence="1" id="KW-0547">Nucleotide-binding</keyword>
<dbReference type="EMBL" id="SMGG01000005">
    <property type="protein sequence ID" value="TCK59806.1"/>
    <property type="molecule type" value="Genomic_DNA"/>
</dbReference>
<comment type="function">
    <text evidence="1">Allows the formation of correctly charged Asn-tRNA(Asn) or Gln-tRNA(Gln) through the transamidation of misacylated Asp-tRNA(Asn) or Glu-tRNA(Gln) in organisms which lack either or both of asparaginyl-tRNA or glutaminyl-tRNA synthetases. The reaction takes place in the presence of glutamine and ATP through an activated phospho-Asp-tRNA(Asn) or phospho-Glu-tRNA(Gln).</text>
</comment>
<dbReference type="AlphaFoldDB" id="A0A4R1K6F0"/>
<dbReference type="InterPro" id="IPR036113">
    <property type="entry name" value="Asp/Glu-ADT_sf_sub_c"/>
</dbReference>
<dbReference type="HAMAP" id="MF_00122">
    <property type="entry name" value="GatC"/>
    <property type="match status" value="1"/>
</dbReference>
<dbReference type="Pfam" id="PF02686">
    <property type="entry name" value="GatC"/>
    <property type="match status" value="1"/>
</dbReference>
<protein>
    <recommendedName>
        <fullName evidence="1">Aspartyl/glutamyl-tRNA(Asn/Gln) amidotransferase subunit C</fullName>
        <shortName evidence="1">Asp/Glu-ADT subunit C</shortName>
        <ecNumber evidence="1">6.3.5.-</ecNumber>
    </recommendedName>
</protein>
<dbReference type="SUPFAM" id="SSF141000">
    <property type="entry name" value="Glu-tRNAGln amidotransferase C subunit"/>
    <property type="match status" value="1"/>
</dbReference>
<dbReference type="GO" id="GO:0005524">
    <property type="term" value="F:ATP binding"/>
    <property type="evidence" value="ECO:0007669"/>
    <property type="project" value="UniProtKB-KW"/>
</dbReference>
<keyword evidence="2" id="KW-0808">Transferase</keyword>
<comment type="catalytic activity">
    <reaction evidence="1">
        <text>L-aspartyl-tRNA(Asn) + L-glutamine + ATP + H2O = L-asparaginyl-tRNA(Asn) + L-glutamate + ADP + phosphate + 2 H(+)</text>
        <dbReference type="Rhea" id="RHEA:14513"/>
        <dbReference type="Rhea" id="RHEA-COMP:9674"/>
        <dbReference type="Rhea" id="RHEA-COMP:9677"/>
        <dbReference type="ChEBI" id="CHEBI:15377"/>
        <dbReference type="ChEBI" id="CHEBI:15378"/>
        <dbReference type="ChEBI" id="CHEBI:29985"/>
        <dbReference type="ChEBI" id="CHEBI:30616"/>
        <dbReference type="ChEBI" id="CHEBI:43474"/>
        <dbReference type="ChEBI" id="CHEBI:58359"/>
        <dbReference type="ChEBI" id="CHEBI:78515"/>
        <dbReference type="ChEBI" id="CHEBI:78516"/>
        <dbReference type="ChEBI" id="CHEBI:456216"/>
    </reaction>
</comment>
<dbReference type="OrthoDB" id="9813938at2"/>
<dbReference type="GO" id="GO:0006450">
    <property type="term" value="P:regulation of translational fidelity"/>
    <property type="evidence" value="ECO:0007669"/>
    <property type="project" value="InterPro"/>
</dbReference>
<sequence length="109" mass="12292">MSFLIKTIEVCKVSQTVSKQDVLHIATLARLKFDDEQAERFTNDLNNILGYIEKLNELNTDNIEPTSHALDVFTVTREDKAAPSLSNEDAVRNAPKSENGMFRVPKVIE</sequence>
<dbReference type="InterPro" id="IPR003837">
    <property type="entry name" value="GatC"/>
</dbReference>
<comment type="similarity">
    <text evidence="1">Belongs to the GatC family.</text>
</comment>
<dbReference type="Gene3D" id="1.10.20.60">
    <property type="entry name" value="Glu-tRNAGln amidotransferase C subunit, N-terminal domain"/>
    <property type="match status" value="1"/>
</dbReference>
<organism evidence="2 3">
    <name type="scientific">Seleniivibrio woodruffii</name>
    <dbReference type="NCBI Taxonomy" id="1078050"/>
    <lineage>
        <taxon>Bacteria</taxon>
        <taxon>Pseudomonadati</taxon>
        <taxon>Deferribacterota</taxon>
        <taxon>Deferribacteres</taxon>
        <taxon>Deferribacterales</taxon>
        <taxon>Geovibrionaceae</taxon>
        <taxon>Seleniivibrio</taxon>
    </lineage>
</organism>
<dbReference type="GO" id="GO:0050567">
    <property type="term" value="F:glutaminyl-tRNA synthase (glutamine-hydrolyzing) activity"/>
    <property type="evidence" value="ECO:0007669"/>
    <property type="project" value="UniProtKB-UniRule"/>
</dbReference>
<dbReference type="PANTHER" id="PTHR15004:SF0">
    <property type="entry name" value="GLUTAMYL-TRNA(GLN) AMIDOTRANSFERASE SUBUNIT C, MITOCHONDRIAL"/>
    <property type="match status" value="1"/>
</dbReference>
<keyword evidence="1" id="KW-0067">ATP-binding</keyword>
<dbReference type="Proteomes" id="UP000294614">
    <property type="component" value="Unassembled WGS sequence"/>
</dbReference>
<comment type="caution">
    <text evidence="2">The sequence shown here is derived from an EMBL/GenBank/DDBJ whole genome shotgun (WGS) entry which is preliminary data.</text>
</comment>
<comment type="catalytic activity">
    <reaction evidence="1">
        <text>L-glutamyl-tRNA(Gln) + L-glutamine + ATP + H2O = L-glutaminyl-tRNA(Gln) + L-glutamate + ADP + phosphate + H(+)</text>
        <dbReference type="Rhea" id="RHEA:17521"/>
        <dbReference type="Rhea" id="RHEA-COMP:9681"/>
        <dbReference type="Rhea" id="RHEA-COMP:9684"/>
        <dbReference type="ChEBI" id="CHEBI:15377"/>
        <dbReference type="ChEBI" id="CHEBI:15378"/>
        <dbReference type="ChEBI" id="CHEBI:29985"/>
        <dbReference type="ChEBI" id="CHEBI:30616"/>
        <dbReference type="ChEBI" id="CHEBI:43474"/>
        <dbReference type="ChEBI" id="CHEBI:58359"/>
        <dbReference type="ChEBI" id="CHEBI:78520"/>
        <dbReference type="ChEBI" id="CHEBI:78521"/>
        <dbReference type="ChEBI" id="CHEBI:456216"/>
    </reaction>
</comment>
<dbReference type="RefSeq" id="WP_132873965.1">
    <property type="nucleotide sequence ID" value="NZ_JBLJBI010000069.1"/>
</dbReference>
<proteinExistence type="inferred from homology"/>
<keyword evidence="1" id="KW-0436">Ligase</keyword>
<keyword evidence="3" id="KW-1185">Reference proteome</keyword>
<comment type="subunit">
    <text evidence="1">Heterotrimer of A, B and C subunits.</text>
</comment>
<accession>A0A4R1K6F0</accession>
<dbReference type="GO" id="GO:0006412">
    <property type="term" value="P:translation"/>
    <property type="evidence" value="ECO:0007669"/>
    <property type="project" value="UniProtKB-UniRule"/>
</dbReference>
<evidence type="ECO:0000313" key="3">
    <source>
        <dbReference type="Proteomes" id="UP000294614"/>
    </source>
</evidence>
<dbReference type="GO" id="GO:0016740">
    <property type="term" value="F:transferase activity"/>
    <property type="evidence" value="ECO:0007669"/>
    <property type="project" value="UniProtKB-KW"/>
</dbReference>
<dbReference type="EC" id="6.3.5.-" evidence="1"/>
<evidence type="ECO:0000256" key="1">
    <source>
        <dbReference type="HAMAP-Rule" id="MF_00122"/>
    </source>
</evidence>
<evidence type="ECO:0000313" key="2">
    <source>
        <dbReference type="EMBL" id="TCK59806.1"/>
    </source>
</evidence>
<dbReference type="PANTHER" id="PTHR15004">
    <property type="entry name" value="GLUTAMYL-TRNA(GLN) AMIDOTRANSFERASE SUBUNIT C, MITOCHONDRIAL"/>
    <property type="match status" value="1"/>
</dbReference>